<comment type="caution">
    <text evidence="3">The sequence shown here is derived from an EMBL/GenBank/DDBJ whole genome shotgun (WGS) entry which is preliminary data.</text>
</comment>
<reference evidence="3 4" key="1">
    <citation type="journal article" date="2021" name="BMC Biol.">
        <title>Horizontally acquired antibacterial genes associated with adaptive radiation of ladybird beetles.</title>
        <authorList>
            <person name="Li H.S."/>
            <person name="Tang X.F."/>
            <person name="Huang Y.H."/>
            <person name="Xu Z.Y."/>
            <person name="Chen M.L."/>
            <person name="Du X.Y."/>
            <person name="Qiu B.Y."/>
            <person name="Chen P.T."/>
            <person name="Zhang W."/>
            <person name="Slipinski A."/>
            <person name="Escalona H.E."/>
            <person name="Waterhouse R.M."/>
            <person name="Zwick A."/>
            <person name="Pang H."/>
        </authorList>
    </citation>
    <scope>NUCLEOTIDE SEQUENCE [LARGE SCALE GENOMIC DNA]</scope>
    <source>
        <strain evidence="3">SYSU2018</strain>
    </source>
</reference>
<protein>
    <submittedName>
        <fullName evidence="3">Uncharacterized protein</fullName>
    </submittedName>
</protein>
<evidence type="ECO:0000313" key="3">
    <source>
        <dbReference type="EMBL" id="KAL3268203.1"/>
    </source>
</evidence>
<name>A0ABD2MP52_9CUCU</name>
<dbReference type="AlphaFoldDB" id="A0ABD2MP52"/>
<feature type="compositionally biased region" description="Polar residues" evidence="1">
    <location>
        <begin position="174"/>
        <end position="190"/>
    </location>
</feature>
<dbReference type="EMBL" id="JABFTP020000021">
    <property type="protein sequence ID" value="KAL3268203.1"/>
    <property type="molecule type" value="Genomic_DNA"/>
</dbReference>
<evidence type="ECO:0000256" key="2">
    <source>
        <dbReference type="SAM" id="SignalP"/>
    </source>
</evidence>
<evidence type="ECO:0000313" key="4">
    <source>
        <dbReference type="Proteomes" id="UP001516400"/>
    </source>
</evidence>
<feature type="non-terminal residue" evidence="3">
    <location>
        <position position="299"/>
    </location>
</feature>
<keyword evidence="4" id="KW-1185">Reference proteome</keyword>
<evidence type="ECO:0000256" key="1">
    <source>
        <dbReference type="SAM" id="MobiDB-lite"/>
    </source>
</evidence>
<accession>A0ABD2MP52</accession>
<feature type="signal peptide" evidence="2">
    <location>
        <begin position="1"/>
        <end position="21"/>
    </location>
</feature>
<sequence>MLGQVFIIYFILTYNLNIVPAFYAGEVSLDDYGNKADKKDIKICKKKINAVLFFADTVADGDYQNSSGLNCLKLEKKPAIKHCTDYPRSILSRRRRHWHFKRHTCTCYHRLQEGIMSLLNYAKNSLGMVTALGSLSNHSFSNSIRLGNSEINVNNLMEANKENEEKSNGENLDDSNNLGGQERNQQENTAARLSDKLEEQYRKIPLLNVFPKDSPPPFYAFTDEEERKKRSEGPYVMEPEHTEIFKIRTKRGMPLNKPKEISDTTYLNQEEKVKTIFDIMDIMNSLQRSLFGTMLQDDS</sequence>
<organism evidence="3 4">
    <name type="scientific">Cryptolaemus montrouzieri</name>
    <dbReference type="NCBI Taxonomy" id="559131"/>
    <lineage>
        <taxon>Eukaryota</taxon>
        <taxon>Metazoa</taxon>
        <taxon>Ecdysozoa</taxon>
        <taxon>Arthropoda</taxon>
        <taxon>Hexapoda</taxon>
        <taxon>Insecta</taxon>
        <taxon>Pterygota</taxon>
        <taxon>Neoptera</taxon>
        <taxon>Endopterygota</taxon>
        <taxon>Coleoptera</taxon>
        <taxon>Polyphaga</taxon>
        <taxon>Cucujiformia</taxon>
        <taxon>Coccinelloidea</taxon>
        <taxon>Coccinellidae</taxon>
        <taxon>Scymninae</taxon>
        <taxon>Scymnini</taxon>
        <taxon>Cryptolaemus</taxon>
    </lineage>
</organism>
<dbReference type="Proteomes" id="UP001516400">
    <property type="component" value="Unassembled WGS sequence"/>
</dbReference>
<proteinExistence type="predicted"/>
<feature type="chain" id="PRO_5044833148" evidence="2">
    <location>
        <begin position="22"/>
        <end position="299"/>
    </location>
</feature>
<gene>
    <name evidence="3" type="ORF">HHI36_007328</name>
</gene>
<keyword evidence="2" id="KW-0732">Signal</keyword>
<feature type="region of interest" description="Disordered" evidence="1">
    <location>
        <begin position="162"/>
        <end position="190"/>
    </location>
</feature>